<name>A0A2A9D017_9MICO</name>
<comment type="caution">
    <text evidence="3">The sequence shown here is derived from an EMBL/GenBank/DDBJ whole genome shotgun (WGS) entry which is preliminary data.</text>
</comment>
<reference evidence="3 4" key="1">
    <citation type="submission" date="2017-10" db="EMBL/GenBank/DDBJ databases">
        <title>Sequencing the genomes of 1000 actinobacteria strains.</title>
        <authorList>
            <person name="Klenk H.-P."/>
        </authorList>
    </citation>
    <scope>NUCLEOTIDE SEQUENCE [LARGE SCALE GENOMIC DNA]</scope>
    <source>
        <strain evidence="3 4">DSM 21801</strain>
    </source>
</reference>
<evidence type="ECO:0000313" key="4">
    <source>
        <dbReference type="Proteomes" id="UP000224915"/>
    </source>
</evidence>
<dbReference type="InterPro" id="IPR004843">
    <property type="entry name" value="Calcineurin-like_PHP"/>
</dbReference>
<dbReference type="AlphaFoldDB" id="A0A2A9D017"/>
<keyword evidence="1" id="KW-0812">Transmembrane</keyword>
<dbReference type="Pfam" id="PF00149">
    <property type="entry name" value="Metallophos"/>
    <property type="match status" value="1"/>
</dbReference>
<dbReference type="OrthoDB" id="5241348at2"/>
<dbReference type="Proteomes" id="UP000224915">
    <property type="component" value="Unassembled WGS sequence"/>
</dbReference>
<keyword evidence="4" id="KW-1185">Reference proteome</keyword>
<feature type="transmembrane region" description="Helical" evidence="1">
    <location>
        <begin position="128"/>
        <end position="156"/>
    </location>
</feature>
<protein>
    <submittedName>
        <fullName evidence="3">Putative MPP superfamily phosphohydrolase</fullName>
    </submittedName>
</protein>
<organism evidence="3 4">
    <name type="scientific">Serinibacter salmoneus</name>
    <dbReference type="NCBI Taxonomy" id="556530"/>
    <lineage>
        <taxon>Bacteria</taxon>
        <taxon>Bacillati</taxon>
        <taxon>Actinomycetota</taxon>
        <taxon>Actinomycetes</taxon>
        <taxon>Micrococcales</taxon>
        <taxon>Beutenbergiaceae</taxon>
        <taxon>Serinibacter</taxon>
    </lineage>
</organism>
<evidence type="ECO:0000313" key="3">
    <source>
        <dbReference type="EMBL" id="PFG20048.1"/>
    </source>
</evidence>
<dbReference type="SUPFAM" id="SSF56300">
    <property type="entry name" value="Metallo-dependent phosphatases"/>
    <property type="match status" value="1"/>
</dbReference>
<keyword evidence="3" id="KW-0378">Hydrolase</keyword>
<keyword evidence="1" id="KW-1133">Transmembrane helix</keyword>
<sequence>MRRVQVIERVQPLVRRWIPRLTRAAGIVLSLGVVALIASIATTTARASLGPHVVDLHLSADHAITVDLGPLGRLVLDSPAPWPLGVWADVGEIPAGLSAVDSPLAGLDADVAAYAAFFSQPGATLERAAWALGTALTARTVLIWSLLLAAAALWLFLTRRRSTALPTPRRPAEGRLAVATASLAVVSLALVPAVGLTQRQADQGTPSAVLASIAPELSSVRLTGRLAGLVENYGGLAQEAIEDNETFYADLRDAVVTAFQQDTALAPSRPSAPPGVFPRPTLSQVPDVATVLLISDNHCNIGMGPVYAAMARESGAEVVLNLGDTTMGGSSVEAVCVDALADHLTEVPVVVADGNHDSTTTGEQEAARGWQVLDGGVIEVAGLRILGDRDPRLTSVTLGYRDYTTREELAQGLEGAACAGVAEPGTPWALSADREGWVDILAIHDPFVGARVMPSGCVVLELTGHLHRRVGPVQEGLGLLYVTPSSGGAAAGIIPIGPLQADATATVLRYDRANKRPVALREVRMTPDGAAALGEWETFPAMPTQPVVADLSARASD</sequence>
<feature type="domain" description="Calcineurin-like phosphoesterase" evidence="2">
    <location>
        <begin position="290"/>
        <end position="366"/>
    </location>
</feature>
<dbReference type="CDD" id="cd00838">
    <property type="entry name" value="MPP_superfamily"/>
    <property type="match status" value="1"/>
</dbReference>
<proteinExistence type="predicted"/>
<feature type="transmembrane region" description="Helical" evidence="1">
    <location>
        <begin position="176"/>
        <end position="196"/>
    </location>
</feature>
<evidence type="ECO:0000256" key="1">
    <source>
        <dbReference type="SAM" id="Phobius"/>
    </source>
</evidence>
<feature type="transmembrane region" description="Helical" evidence="1">
    <location>
        <begin position="21"/>
        <end position="41"/>
    </location>
</feature>
<dbReference type="InterPro" id="IPR029052">
    <property type="entry name" value="Metallo-depent_PP-like"/>
</dbReference>
<keyword evidence="1" id="KW-0472">Membrane</keyword>
<dbReference type="Gene3D" id="3.60.21.10">
    <property type="match status" value="1"/>
</dbReference>
<dbReference type="GO" id="GO:0016787">
    <property type="term" value="F:hydrolase activity"/>
    <property type="evidence" value="ECO:0007669"/>
    <property type="project" value="UniProtKB-KW"/>
</dbReference>
<gene>
    <name evidence="3" type="ORF">ATL40_1631</name>
</gene>
<dbReference type="EMBL" id="PDJD01000001">
    <property type="protein sequence ID" value="PFG20048.1"/>
    <property type="molecule type" value="Genomic_DNA"/>
</dbReference>
<evidence type="ECO:0000259" key="2">
    <source>
        <dbReference type="Pfam" id="PF00149"/>
    </source>
</evidence>
<accession>A0A2A9D017</accession>
<dbReference type="RefSeq" id="WP_098469089.1">
    <property type="nucleotide sequence ID" value="NZ_PDJD01000001.1"/>
</dbReference>